<reference evidence="3 4" key="1">
    <citation type="journal article" date="2024" name="J Genomics">
        <title>Draft genome sequencing and assembly of Favolaschia claudopus CIRM-BRFM 2984 isolated from oak limbs.</title>
        <authorList>
            <person name="Navarro D."/>
            <person name="Drula E."/>
            <person name="Chaduli D."/>
            <person name="Cazenave R."/>
            <person name="Ahrendt S."/>
            <person name="Wang J."/>
            <person name="Lipzen A."/>
            <person name="Daum C."/>
            <person name="Barry K."/>
            <person name="Grigoriev I.V."/>
            <person name="Favel A."/>
            <person name="Rosso M.N."/>
            <person name="Martin F."/>
        </authorList>
    </citation>
    <scope>NUCLEOTIDE SEQUENCE [LARGE SCALE GENOMIC DNA]</scope>
    <source>
        <strain evidence="3 4">CIRM-BRFM 2984</strain>
    </source>
</reference>
<proteinExistence type="inferred from homology"/>
<evidence type="ECO:0000256" key="1">
    <source>
        <dbReference type="ARBA" id="ARBA00007946"/>
    </source>
</evidence>
<accession>A0AAW0BBM2</accession>
<keyword evidence="4" id="KW-1185">Reference proteome</keyword>
<organism evidence="3 4">
    <name type="scientific">Favolaschia claudopus</name>
    <dbReference type="NCBI Taxonomy" id="2862362"/>
    <lineage>
        <taxon>Eukaryota</taxon>
        <taxon>Fungi</taxon>
        <taxon>Dikarya</taxon>
        <taxon>Basidiomycota</taxon>
        <taxon>Agaricomycotina</taxon>
        <taxon>Agaricomycetes</taxon>
        <taxon>Agaricomycetidae</taxon>
        <taxon>Agaricales</taxon>
        <taxon>Marasmiineae</taxon>
        <taxon>Mycenaceae</taxon>
        <taxon>Favolaschia</taxon>
    </lineage>
</organism>
<comment type="caution">
    <text evidence="3">The sequence shown here is derived from an EMBL/GenBank/DDBJ whole genome shotgun (WGS) entry which is preliminary data.</text>
</comment>
<gene>
    <name evidence="3" type="ORF">R3P38DRAFT_1115822</name>
</gene>
<dbReference type="Proteomes" id="UP001362999">
    <property type="component" value="Unassembled WGS sequence"/>
</dbReference>
<dbReference type="EMBL" id="JAWWNJ010000037">
    <property type="protein sequence ID" value="KAK7022304.1"/>
    <property type="molecule type" value="Genomic_DNA"/>
</dbReference>
<evidence type="ECO:0000256" key="2">
    <source>
        <dbReference type="ARBA" id="ARBA00023239"/>
    </source>
</evidence>
<evidence type="ECO:0000313" key="4">
    <source>
        <dbReference type="Proteomes" id="UP001362999"/>
    </source>
</evidence>
<evidence type="ECO:0000313" key="3">
    <source>
        <dbReference type="EMBL" id="KAK7022304.1"/>
    </source>
</evidence>
<dbReference type="SFLD" id="SFLDS00005">
    <property type="entry name" value="Isoprenoid_Synthase_Type_I"/>
    <property type="match status" value="1"/>
</dbReference>
<dbReference type="SUPFAM" id="SSF48576">
    <property type="entry name" value="Terpenoid synthases"/>
    <property type="match status" value="1"/>
</dbReference>
<name>A0AAW0BBM2_9AGAR</name>
<comment type="similarity">
    <text evidence="1">Belongs to the trichodiene synthase family.</text>
</comment>
<keyword evidence="2" id="KW-0456">Lyase</keyword>
<dbReference type="GO" id="GO:0016838">
    <property type="term" value="F:carbon-oxygen lyase activity, acting on phosphates"/>
    <property type="evidence" value="ECO:0007669"/>
    <property type="project" value="InterPro"/>
</dbReference>
<dbReference type="InterPro" id="IPR008949">
    <property type="entry name" value="Isoprenoid_synthase_dom_sf"/>
</dbReference>
<sequence>MANEEFTHCILPLLKDIGYRHEPFPPHDALYWDSFHQWILKVLGPTSSFDDNQLAELAQTSGTIIERSYPYTSTEFKLLYAKLTAISILIDDSIEDETLHQHLVQFSNKIYRGQAQENALLALYDDALKELSEIHEKDAFLRNLAILPWINHVDACLIEKQLIILERNRSEAEGDELSRLAREDSLASKFPHYLRYKSGFSDTYVAAIFKAHREQYVPLNKYLKAVPDMISFIEIINDVLSFHKEEMDGETYNLIHLRTRSIAASGSMAGTGPEGTWTPYDTLRLLCDELRDATHRIDGLLRLEECERKLRGELGFNDIDNVDVTIAMQWRGWRHGYISWHLECRRYKLDFLKSMVVAEQNGAREFTSDAKRFGM</sequence>
<dbReference type="Gene3D" id="1.10.600.10">
    <property type="entry name" value="Farnesyl Diphosphate Synthase"/>
    <property type="match status" value="1"/>
</dbReference>
<dbReference type="SFLD" id="SFLDG01021">
    <property type="entry name" value="Trichodiene_Synthase_Like"/>
    <property type="match status" value="1"/>
</dbReference>
<dbReference type="AlphaFoldDB" id="A0AAW0BBM2"/>
<dbReference type="InterPro" id="IPR024652">
    <property type="entry name" value="Trichodiene_synth"/>
</dbReference>
<protein>
    <submittedName>
        <fullName evidence="3">Terpenoid synthase</fullName>
    </submittedName>
</protein>